<evidence type="ECO:0000313" key="2">
    <source>
        <dbReference type="Proteomes" id="UP000281604"/>
    </source>
</evidence>
<dbReference type="Proteomes" id="UP000281604">
    <property type="component" value="Unassembled WGS sequence"/>
</dbReference>
<protein>
    <submittedName>
        <fullName evidence="1">Uncharacterized protein</fullName>
    </submittedName>
</protein>
<evidence type="ECO:0000313" key="1">
    <source>
        <dbReference type="EMBL" id="RMP09964.1"/>
    </source>
</evidence>
<reference evidence="1 2" key="1">
    <citation type="submission" date="2018-08" db="EMBL/GenBank/DDBJ databases">
        <title>Recombination of ecologically and evolutionarily significant loci maintains genetic cohesion in the Pseudomonas syringae species complex.</title>
        <authorList>
            <person name="Dillon M."/>
            <person name="Thakur S."/>
            <person name="Almeida R.N.D."/>
            <person name="Weir B.S."/>
            <person name="Guttman D.S."/>
        </authorList>
    </citation>
    <scope>NUCLEOTIDE SEQUENCE [LARGE SCALE GENOMIC DNA]</scope>
    <source>
        <strain evidence="1 2">ICMP 3706</strain>
    </source>
</reference>
<name>A0A3M4AUN4_9PSED</name>
<sequence>MMKVYQGNISKESLSLFVSDIGSGEFFSYVGNLVSLEQAISVLGLLSPDFIEVNGHIFWLPNAQQYDPQKFHLNGLVETESSVLEQSKSRRDVEQYRNIFSINQFFSKWEDAPGRPVFKVGLSEEDYRLCHLFAEQIARYWRRALFDAFPEKVFQFEIADDLLDEYGVCLTFWQS</sequence>
<accession>A0A3M4AUN4</accession>
<proteinExistence type="predicted"/>
<dbReference type="RefSeq" id="WP_227449401.1">
    <property type="nucleotide sequence ID" value="NZ_RBQE01000185.1"/>
</dbReference>
<organism evidence="1 2">
    <name type="scientific">Pseudomonas syringae pv. persicae</name>
    <dbReference type="NCBI Taxonomy" id="237306"/>
    <lineage>
        <taxon>Bacteria</taxon>
        <taxon>Pseudomonadati</taxon>
        <taxon>Pseudomonadota</taxon>
        <taxon>Gammaproteobacteria</taxon>
        <taxon>Pseudomonadales</taxon>
        <taxon>Pseudomonadaceae</taxon>
        <taxon>Pseudomonas</taxon>
    </lineage>
</organism>
<dbReference type="AlphaFoldDB" id="A0A3M4AUN4"/>
<comment type="caution">
    <text evidence="1">The sequence shown here is derived from an EMBL/GenBank/DDBJ whole genome shotgun (WGS) entry which is preliminary data.</text>
</comment>
<dbReference type="EMBL" id="RBQE01000185">
    <property type="protein sequence ID" value="RMP09964.1"/>
    <property type="molecule type" value="Genomic_DNA"/>
</dbReference>
<gene>
    <name evidence="1" type="ORF">ALQ30_00670</name>
</gene>